<protein>
    <submittedName>
        <fullName evidence="1">Uncharacterized protein</fullName>
    </submittedName>
</protein>
<evidence type="ECO:0000313" key="2">
    <source>
        <dbReference type="Proteomes" id="UP000327013"/>
    </source>
</evidence>
<dbReference type="AlphaFoldDB" id="A0A5N6KXG3"/>
<keyword evidence="2" id="KW-1185">Reference proteome</keyword>
<name>A0A5N6KXG3_9ROSI</name>
<dbReference type="Proteomes" id="UP000327013">
    <property type="component" value="Unassembled WGS sequence"/>
</dbReference>
<gene>
    <name evidence="1" type="ORF">FH972_024070</name>
</gene>
<evidence type="ECO:0000313" key="1">
    <source>
        <dbReference type="EMBL" id="KAB8356487.1"/>
    </source>
</evidence>
<accession>A0A5N6KXG3</accession>
<comment type="caution">
    <text evidence="1">The sequence shown here is derived from an EMBL/GenBank/DDBJ whole genome shotgun (WGS) entry which is preliminary data.</text>
</comment>
<organism evidence="1 2">
    <name type="scientific">Carpinus fangiana</name>
    <dbReference type="NCBI Taxonomy" id="176857"/>
    <lineage>
        <taxon>Eukaryota</taxon>
        <taxon>Viridiplantae</taxon>
        <taxon>Streptophyta</taxon>
        <taxon>Embryophyta</taxon>
        <taxon>Tracheophyta</taxon>
        <taxon>Spermatophyta</taxon>
        <taxon>Magnoliopsida</taxon>
        <taxon>eudicotyledons</taxon>
        <taxon>Gunneridae</taxon>
        <taxon>Pentapetalae</taxon>
        <taxon>rosids</taxon>
        <taxon>fabids</taxon>
        <taxon>Fagales</taxon>
        <taxon>Betulaceae</taxon>
        <taxon>Carpinus</taxon>
    </lineage>
</organism>
<proteinExistence type="predicted"/>
<reference evidence="1 2" key="1">
    <citation type="submission" date="2019-06" db="EMBL/GenBank/DDBJ databases">
        <title>A chromosomal-level reference genome of Carpinus fangiana (Coryloideae, Betulaceae).</title>
        <authorList>
            <person name="Yang X."/>
            <person name="Wang Z."/>
            <person name="Zhang L."/>
            <person name="Hao G."/>
            <person name="Liu J."/>
            <person name="Yang Y."/>
        </authorList>
    </citation>
    <scope>NUCLEOTIDE SEQUENCE [LARGE SCALE GENOMIC DNA]</scope>
    <source>
        <strain evidence="1">Cfa_2016G</strain>
        <tissue evidence="1">Leaf</tissue>
    </source>
</reference>
<sequence>MLHSSSVLWRLGQEVQALKLELKSVRDTLRVERSAHLIAEQNRLAAMQKASDLEKTLQKVYRLQTSSRVELDMTRAMERKARISKSKRIGTS</sequence>
<dbReference type="EMBL" id="VIBQ01000016">
    <property type="protein sequence ID" value="KAB8356487.1"/>
    <property type="molecule type" value="Genomic_DNA"/>
</dbReference>